<organism evidence="2 3">
    <name type="scientific">Mariniphaga anaerophila</name>
    <dbReference type="NCBI Taxonomy" id="1484053"/>
    <lineage>
        <taxon>Bacteria</taxon>
        <taxon>Pseudomonadati</taxon>
        <taxon>Bacteroidota</taxon>
        <taxon>Bacteroidia</taxon>
        <taxon>Marinilabiliales</taxon>
        <taxon>Prolixibacteraceae</taxon>
        <taxon>Mariniphaga</taxon>
    </lineage>
</organism>
<dbReference type="RefSeq" id="WP_175549923.1">
    <property type="nucleotide sequence ID" value="NZ_FQUM01000001.1"/>
</dbReference>
<dbReference type="Proteomes" id="UP000184164">
    <property type="component" value="Unassembled WGS sequence"/>
</dbReference>
<dbReference type="Pfam" id="PF14059">
    <property type="entry name" value="DUF4251"/>
    <property type="match status" value="1"/>
</dbReference>
<evidence type="ECO:0008006" key="4">
    <source>
        <dbReference type="Google" id="ProtNLM"/>
    </source>
</evidence>
<gene>
    <name evidence="2" type="ORF">SAMN05444274_101443</name>
</gene>
<dbReference type="STRING" id="1484053.SAMN05444274_101443"/>
<dbReference type="Gene3D" id="2.40.128.410">
    <property type="match status" value="1"/>
</dbReference>
<keyword evidence="3" id="KW-1185">Reference proteome</keyword>
<keyword evidence="1" id="KW-0732">Signal</keyword>
<feature type="chain" id="PRO_5012612327" description="DUF4251 domain-containing protein" evidence="1">
    <location>
        <begin position="21"/>
        <end position="171"/>
    </location>
</feature>
<feature type="signal peptide" evidence="1">
    <location>
        <begin position="1"/>
        <end position="20"/>
    </location>
</feature>
<name>A0A1M4TRS8_9BACT</name>
<evidence type="ECO:0000313" key="3">
    <source>
        <dbReference type="Proteomes" id="UP000184164"/>
    </source>
</evidence>
<dbReference type="EMBL" id="FQUM01000001">
    <property type="protein sequence ID" value="SHE47095.1"/>
    <property type="molecule type" value="Genomic_DNA"/>
</dbReference>
<proteinExistence type="predicted"/>
<dbReference type="AlphaFoldDB" id="A0A1M4TRS8"/>
<accession>A0A1M4TRS8</accession>
<dbReference type="InterPro" id="IPR025347">
    <property type="entry name" value="DUF4251"/>
</dbReference>
<protein>
    <recommendedName>
        <fullName evidence="4">DUF4251 domain-containing protein</fullName>
    </recommendedName>
</protein>
<evidence type="ECO:0000313" key="2">
    <source>
        <dbReference type="EMBL" id="SHE47095.1"/>
    </source>
</evidence>
<sequence>MKTTIIAAFLMLLFSADIMAQEPAKSRRERREDRQEKRIAEVKNLIENQAFVFVPTHAMPLGGGSIQLSHSFEAEVNADSLISYLPFYGVAYHVEYGGRNSAFDFSLPLKNYEKEKDDDGYLIKMEVKRNMDYITYTLRVSELGYATLNVTSTNRQAISYYGRIEAPRKND</sequence>
<evidence type="ECO:0000256" key="1">
    <source>
        <dbReference type="SAM" id="SignalP"/>
    </source>
</evidence>
<reference evidence="2 3" key="1">
    <citation type="submission" date="2016-11" db="EMBL/GenBank/DDBJ databases">
        <authorList>
            <person name="Jaros S."/>
            <person name="Januszkiewicz K."/>
            <person name="Wedrychowicz H."/>
        </authorList>
    </citation>
    <scope>NUCLEOTIDE SEQUENCE [LARGE SCALE GENOMIC DNA]</scope>
    <source>
        <strain evidence="2 3">DSM 26910</strain>
    </source>
</reference>